<dbReference type="GO" id="GO:0005759">
    <property type="term" value="C:mitochondrial matrix"/>
    <property type="evidence" value="ECO:0007669"/>
    <property type="project" value="InterPro"/>
</dbReference>
<accession>A0A0F7SE70</accession>
<dbReference type="SUPFAM" id="SSF54529">
    <property type="entry name" value="Mitochondrial glycoprotein MAM33-like"/>
    <property type="match status" value="1"/>
</dbReference>
<dbReference type="Pfam" id="PF02330">
    <property type="entry name" value="MAM33"/>
    <property type="match status" value="1"/>
</dbReference>
<dbReference type="PANTHER" id="PTHR10826:SF1">
    <property type="entry name" value="COMPLEMENT COMPONENT 1 Q SUBCOMPONENT-BINDING PROTEIN, MITOCHONDRIAL"/>
    <property type="match status" value="1"/>
</dbReference>
<sequence length="255" mass="28546">MASRTLRTLVSRAAAPSLIARSSAVSSLRAVIPVATRSFSLSAFQRASRQDDIALVSALSQEITFENENIAQDDLATTTENLKTRGWEITDKPGNEEVTFTKTIENEVIKVTIAASDLPEEKPVEEEEDVEADEFDDMPGTIVTVSITKPKENAQALVFQTTIQDGDFTIERVSLYKDSKLQTEETAEAEFKKRGVYDGPSFENLDPEVQDQFASFLTSRGIDEEFASELGEYQRHKEQKEYVSWLENVKTFVDL</sequence>
<dbReference type="GO" id="GO:0042256">
    <property type="term" value="P:cytosolic ribosome assembly"/>
    <property type="evidence" value="ECO:0007669"/>
    <property type="project" value="TreeGrafter"/>
</dbReference>
<dbReference type="Gene3D" id="3.10.280.10">
    <property type="entry name" value="Mitochondrial glycoprotein"/>
    <property type="match status" value="1"/>
</dbReference>
<proteinExistence type="predicted"/>
<protein>
    <submittedName>
        <fullName evidence="1">MAM33, mitochondrial matrix glycoprotein</fullName>
    </submittedName>
</protein>
<organism evidence="1">
    <name type="scientific">Phaffia rhodozyma</name>
    <name type="common">Yeast</name>
    <name type="synonym">Xanthophyllomyces dendrorhous</name>
    <dbReference type="NCBI Taxonomy" id="264483"/>
    <lineage>
        <taxon>Eukaryota</taxon>
        <taxon>Fungi</taxon>
        <taxon>Dikarya</taxon>
        <taxon>Basidiomycota</taxon>
        <taxon>Agaricomycotina</taxon>
        <taxon>Tremellomycetes</taxon>
        <taxon>Cystofilobasidiales</taxon>
        <taxon>Mrakiaceae</taxon>
        <taxon>Phaffia</taxon>
    </lineage>
</organism>
<dbReference type="InterPro" id="IPR003428">
    <property type="entry name" value="MAM33"/>
</dbReference>
<name>A0A0F7SE70_PHARH</name>
<evidence type="ECO:0000313" key="1">
    <source>
        <dbReference type="EMBL" id="CDZ96316.1"/>
    </source>
</evidence>
<dbReference type="AlphaFoldDB" id="A0A0F7SE70"/>
<dbReference type="EMBL" id="LN483116">
    <property type="protein sequence ID" value="CDZ96316.1"/>
    <property type="molecule type" value="Genomic_DNA"/>
</dbReference>
<dbReference type="InterPro" id="IPR036561">
    <property type="entry name" value="MAM33_sf"/>
</dbReference>
<reference evidence="1" key="1">
    <citation type="submission" date="2014-08" db="EMBL/GenBank/DDBJ databases">
        <authorList>
            <person name="Sharma Rahul"/>
            <person name="Thines Marco"/>
        </authorList>
    </citation>
    <scope>NUCLEOTIDE SEQUENCE</scope>
</reference>
<dbReference type="PANTHER" id="PTHR10826">
    <property type="entry name" value="COMPLEMENT COMPONENT 1"/>
    <property type="match status" value="1"/>
</dbReference>